<keyword evidence="4 9" id="KW-0378">Hydrolase</keyword>
<gene>
    <name evidence="11" type="ORF">IPP15_14770</name>
</gene>
<comment type="similarity">
    <text evidence="9 10">Belongs to the peptidase M15D family.</text>
</comment>
<dbReference type="PIRSF" id="PIRSF026671">
    <property type="entry name" value="AA_dipeptidase"/>
    <property type="match status" value="1"/>
</dbReference>
<comment type="function">
    <text evidence="9 10">Catalyzes hydrolysis of the D-alanyl-D-alanine dipeptide.</text>
</comment>
<evidence type="ECO:0000256" key="9">
    <source>
        <dbReference type="HAMAP-Rule" id="MF_01924"/>
    </source>
</evidence>
<keyword evidence="3 9" id="KW-0479">Metal-binding</keyword>
<comment type="caution">
    <text evidence="11">The sequence shown here is derived from an EMBL/GenBank/DDBJ whole genome shotgun (WGS) entry which is preliminary data.</text>
</comment>
<organism evidence="11 12">
    <name type="scientific">Candidatus Opimibacter skivensis</name>
    <dbReference type="NCBI Taxonomy" id="2982028"/>
    <lineage>
        <taxon>Bacteria</taxon>
        <taxon>Pseudomonadati</taxon>
        <taxon>Bacteroidota</taxon>
        <taxon>Saprospiria</taxon>
        <taxon>Saprospirales</taxon>
        <taxon>Saprospiraceae</taxon>
        <taxon>Candidatus Opimibacter</taxon>
    </lineage>
</organism>
<keyword evidence="7 9" id="KW-0482">Metalloprotease</keyword>
<dbReference type="GO" id="GO:0006508">
    <property type="term" value="P:proteolysis"/>
    <property type="evidence" value="ECO:0007669"/>
    <property type="project" value="UniProtKB-KW"/>
</dbReference>
<dbReference type="Proteomes" id="UP000808337">
    <property type="component" value="Unassembled WGS sequence"/>
</dbReference>
<dbReference type="GO" id="GO:0071555">
    <property type="term" value="P:cell wall organization"/>
    <property type="evidence" value="ECO:0007669"/>
    <property type="project" value="UniProtKB-KW"/>
</dbReference>
<feature type="binding site" evidence="9">
    <location>
        <position position="115"/>
    </location>
    <ligand>
        <name>Zn(2+)</name>
        <dbReference type="ChEBI" id="CHEBI:29105"/>
        <note>catalytic</note>
    </ligand>
</feature>
<accession>A0A9D7XNQ1</accession>
<dbReference type="EC" id="3.4.13.22" evidence="9 10"/>
<comment type="cofactor">
    <cofactor evidence="9">
        <name>Zn(2+)</name>
        <dbReference type="ChEBI" id="CHEBI:29105"/>
    </cofactor>
    <text evidence="9">Binds 1 zinc ion per subunit.</text>
</comment>
<feature type="active site" description="Proton donor/acceptor" evidence="9">
    <location>
        <position position="179"/>
    </location>
</feature>
<feature type="site" description="Transition state stabilizer" evidence="9">
    <location>
        <position position="88"/>
    </location>
</feature>
<keyword evidence="2 9" id="KW-0645">Protease</keyword>
<dbReference type="GO" id="GO:0008237">
    <property type="term" value="F:metallopeptidase activity"/>
    <property type="evidence" value="ECO:0007669"/>
    <property type="project" value="UniProtKB-KW"/>
</dbReference>
<keyword evidence="5 9" id="KW-0862">Zinc</keyword>
<evidence type="ECO:0000256" key="5">
    <source>
        <dbReference type="ARBA" id="ARBA00022833"/>
    </source>
</evidence>
<reference evidence="11 12" key="1">
    <citation type="submission" date="2020-10" db="EMBL/GenBank/DDBJ databases">
        <title>Connecting structure to function with the recovery of over 1000 high-quality activated sludge metagenome-assembled genomes encoding full-length rRNA genes using long-read sequencing.</title>
        <authorList>
            <person name="Singleton C.M."/>
            <person name="Petriglieri F."/>
            <person name="Kristensen J.M."/>
            <person name="Kirkegaard R.H."/>
            <person name="Michaelsen T.Y."/>
            <person name="Andersen M.H."/>
            <person name="Karst S.M."/>
            <person name="Dueholm M.S."/>
            <person name="Nielsen P.H."/>
            <person name="Albertsen M."/>
        </authorList>
    </citation>
    <scope>NUCLEOTIDE SEQUENCE [LARGE SCALE GENOMIC DNA]</scope>
    <source>
        <strain evidence="11">Ribe_18-Q3-R11-54_MAXAC.273</strain>
    </source>
</reference>
<proteinExistence type="inferred from homology"/>
<evidence type="ECO:0000313" key="11">
    <source>
        <dbReference type="EMBL" id="MBK9983619.1"/>
    </source>
</evidence>
<dbReference type="PANTHER" id="PTHR43126:SF1">
    <property type="entry name" value="D-ALANYL-D-ALANINE DIPEPTIDASE"/>
    <property type="match status" value="1"/>
</dbReference>
<evidence type="ECO:0000256" key="6">
    <source>
        <dbReference type="ARBA" id="ARBA00022997"/>
    </source>
</evidence>
<dbReference type="SUPFAM" id="SSF55166">
    <property type="entry name" value="Hedgehog/DD-peptidase"/>
    <property type="match status" value="1"/>
</dbReference>
<evidence type="ECO:0000256" key="7">
    <source>
        <dbReference type="ARBA" id="ARBA00023049"/>
    </source>
</evidence>
<dbReference type="PANTHER" id="PTHR43126">
    <property type="entry name" value="D-ALANYL-D-ALANINE DIPEPTIDASE"/>
    <property type="match status" value="1"/>
</dbReference>
<evidence type="ECO:0000256" key="3">
    <source>
        <dbReference type="ARBA" id="ARBA00022723"/>
    </source>
</evidence>
<dbReference type="CDD" id="cd14840">
    <property type="entry name" value="D-Ala-D-Ala_dipeptidase_Aad"/>
    <property type="match status" value="1"/>
</dbReference>
<name>A0A9D7XNQ1_9BACT</name>
<evidence type="ECO:0000256" key="10">
    <source>
        <dbReference type="PIRNR" id="PIRNR026671"/>
    </source>
</evidence>
<dbReference type="Gene3D" id="3.30.1380.10">
    <property type="match status" value="1"/>
</dbReference>
<sequence>MKSPEPSALPESTMKRTIDYDSTQWTELSSENGYVIDIKYATTDNFVKEAMYPCARLFLKPDAALALNRVRDKVKSESCRLKLFDGYRPRPVQYKLWEKVPNPDYVTNPAEGSMHNRGLAIDLTLTDMYGIELDMGTHYDFFGPEAHQDYTKLSPMILSRRQLLKSAMEAEGFQSIRTEWWHFFYTKSSSPLEDWQWPCK</sequence>
<keyword evidence="6 9" id="KW-0224">Dipeptidase</keyword>
<dbReference type="Pfam" id="PF01427">
    <property type="entry name" value="Peptidase_M15"/>
    <property type="match status" value="1"/>
</dbReference>
<dbReference type="HAMAP" id="MF_01924">
    <property type="entry name" value="A_A_dipeptidase"/>
    <property type="match status" value="1"/>
</dbReference>
<dbReference type="InterPro" id="IPR009045">
    <property type="entry name" value="Zn_M74/Hedgehog-like"/>
</dbReference>
<protein>
    <recommendedName>
        <fullName evidence="9 10">D-alanyl-D-alanine dipeptidase</fullName>
        <shortName evidence="9 10">D-Ala-D-Ala dipeptidase</shortName>
        <ecNumber evidence="9 10">3.4.13.22</ecNumber>
    </recommendedName>
</protein>
<feature type="binding site" evidence="9">
    <location>
        <position position="122"/>
    </location>
    <ligand>
        <name>Zn(2+)</name>
        <dbReference type="ChEBI" id="CHEBI:29105"/>
        <note>catalytic</note>
    </ligand>
</feature>
<comment type="catalytic activity">
    <reaction evidence="1 9 10">
        <text>D-alanyl-D-alanine + H2O = 2 D-alanine</text>
        <dbReference type="Rhea" id="RHEA:20661"/>
        <dbReference type="ChEBI" id="CHEBI:15377"/>
        <dbReference type="ChEBI" id="CHEBI:57416"/>
        <dbReference type="ChEBI" id="CHEBI:57822"/>
        <dbReference type="EC" id="3.4.13.22"/>
    </reaction>
</comment>
<dbReference type="GO" id="GO:0160237">
    <property type="term" value="F:D-Ala-D-Ala dipeptidase activity"/>
    <property type="evidence" value="ECO:0007669"/>
    <property type="project" value="UniProtKB-EC"/>
</dbReference>
<evidence type="ECO:0000313" key="12">
    <source>
        <dbReference type="Proteomes" id="UP000808337"/>
    </source>
</evidence>
<evidence type="ECO:0000256" key="4">
    <source>
        <dbReference type="ARBA" id="ARBA00022801"/>
    </source>
</evidence>
<dbReference type="AlphaFoldDB" id="A0A9D7XNQ1"/>
<dbReference type="GO" id="GO:0008270">
    <property type="term" value="F:zinc ion binding"/>
    <property type="evidence" value="ECO:0007669"/>
    <property type="project" value="UniProtKB-UniRule"/>
</dbReference>
<evidence type="ECO:0000256" key="1">
    <source>
        <dbReference type="ARBA" id="ARBA00001362"/>
    </source>
</evidence>
<keyword evidence="8 10" id="KW-0961">Cell wall biogenesis/degradation</keyword>
<evidence type="ECO:0000256" key="8">
    <source>
        <dbReference type="ARBA" id="ARBA00023316"/>
    </source>
</evidence>
<evidence type="ECO:0000256" key="2">
    <source>
        <dbReference type="ARBA" id="ARBA00022670"/>
    </source>
</evidence>
<dbReference type="InterPro" id="IPR000755">
    <property type="entry name" value="A_A_dipeptidase"/>
</dbReference>
<dbReference type="EMBL" id="JADKGY010000022">
    <property type="protein sequence ID" value="MBK9983619.1"/>
    <property type="molecule type" value="Genomic_DNA"/>
</dbReference>
<feature type="binding site" evidence="9">
    <location>
        <position position="182"/>
    </location>
    <ligand>
        <name>Zn(2+)</name>
        <dbReference type="ChEBI" id="CHEBI:29105"/>
        <note>catalytic</note>
    </ligand>
</feature>